<dbReference type="EMBL" id="MLJW01002052">
    <property type="protein sequence ID" value="OIQ75803.1"/>
    <property type="molecule type" value="Genomic_DNA"/>
</dbReference>
<sequence length="434" mass="46725">MDEYWDERSNAQVILTILETEPGASTLAALAEIEPLRLSPGARIDYLTACERQLAWVQGLINRALIAVAGVDVKESNRALPEAWRGVDDAPRDEIAAALRLSAASAQRQIDTARTLHKHLPAVRAALECGEIAPAHARVIVEESAVLLKTGAAPEVVAAIETRALAYAEFHTPAQLARHVRGQVAKAAVNEIEIVVASAVESRRISYYPEPDGMATIVALLPAADAQIVMLAINALARTEVESEGLGIDAKRADALTQISVRALESAAEISAHRRPVTVNLTIDLPTLLGLADSPGELSGYGPIPASIARALAADGNWRRLITEPITGHLLEYGRETYQPPQALVDFLLARDRTCRFPGCRQPAERGDIDHAIAWDDGGGTDAMNLGMLCRRHHRLKTHDGWSIESNADGSCTWRSPTGHRYFVPARPVIAGAA</sequence>
<dbReference type="GO" id="GO:0003676">
    <property type="term" value="F:nucleic acid binding"/>
    <property type="evidence" value="ECO:0007669"/>
    <property type="project" value="InterPro"/>
</dbReference>
<dbReference type="Gene3D" id="1.10.30.50">
    <property type="match status" value="1"/>
</dbReference>
<comment type="similarity">
    <text evidence="1">Belongs to the Rv1128c/1148c/1588c/1702c/1945/3466 family.</text>
</comment>
<proteinExistence type="inferred from homology"/>
<dbReference type="Pfam" id="PF02720">
    <property type="entry name" value="DUF222"/>
    <property type="match status" value="1"/>
</dbReference>
<dbReference type="InterPro" id="IPR003870">
    <property type="entry name" value="DUF222"/>
</dbReference>
<dbReference type="InterPro" id="IPR003615">
    <property type="entry name" value="HNH_nuc"/>
</dbReference>
<dbReference type="SMART" id="SM00507">
    <property type="entry name" value="HNHc"/>
    <property type="match status" value="1"/>
</dbReference>
<comment type="caution">
    <text evidence="3">The sequence shown here is derived from an EMBL/GenBank/DDBJ whole genome shotgun (WGS) entry which is preliminary data.</text>
</comment>
<reference evidence="3" key="1">
    <citation type="submission" date="2016-10" db="EMBL/GenBank/DDBJ databases">
        <title>Sequence of Gallionella enrichment culture.</title>
        <authorList>
            <person name="Poehlein A."/>
            <person name="Muehling M."/>
            <person name="Daniel R."/>
        </authorList>
    </citation>
    <scope>NUCLEOTIDE SEQUENCE</scope>
</reference>
<feature type="domain" description="HNH nuclease" evidence="2">
    <location>
        <begin position="343"/>
        <end position="395"/>
    </location>
</feature>
<evidence type="ECO:0000259" key="2">
    <source>
        <dbReference type="SMART" id="SM00507"/>
    </source>
</evidence>
<protein>
    <recommendedName>
        <fullName evidence="2">HNH nuclease domain-containing protein</fullName>
    </recommendedName>
</protein>
<dbReference type="AlphaFoldDB" id="A0A1J5QE66"/>
<dbReference type="GO" id="GO:0008270">
    <property type="term" value="F:zinc ion binding"/>
    <property type="evidence" value="ECO:0007669"/>
    <property type="project" value="InterPro"/>
</dbReference>
<evidence type="ECO:0000313" key="3">
    <source>
        <dbReference type="EMBL" id="OIQ75803.1"/>
    </source>
</evidence>
<name>A0A1J5QE66_9ZZZZ</name>
<dbReference type="GO" id="GO:0004519">
    <property type="term" value="F:endonuclease activity"/>
    <property type="evidence" value="ECO:0007669"/>
    <property type="project" value="InterPro"/>
</dbReference>
<accession>A0A1J5QE66</accession>
<gene>
    <name evidence="3" type="ORF">GALL_425250</name>
</gene>
<dbReference type="CDD" id="cd00085">
    <property type="entry name" value="HNHc"/>
    <property type="match status" value="1"/>
</dbReference>
<organism evidence="3">
    <name type="scientific">mine drainage metagenome</name>
    <dbReference type="NCBI Taxonomy" id="410659"/>
    <lineage>
        <taxon>unclassified sequences</taxon>
        <taxon>metagenomes</taxon>
        <taxon>ecological metagenomes</taxon>
    </lineage>
</organism>
<dbReference type="Pfam" id="PF01844">
    <property type="entry name" value="HNH"/>
    <property type="match status" value="1"/>
</dbReference>
<evidence type="ECO:0000256" key="1">
    <source>
        <dbReference type="ARBA" id="ARBA00023450"/>
    </source>
</evidence>
<dbReference type="InterPro" id="IPR002711">
    <property type="entry name" value="HNH"/>
</dbReference>